<gene>
    <name evidence="2" type="ORF">LCGC14_1440270</name>
</gene>
<reference evidence="2" key="1">
    <citation type="journal article" date="2015" name="Nature">
        <title>Complex archaea that bridge the gap between prokaryotes and eukaryotes.</title>
        <authorList>
            <person name="Spang A."/>
            <person name="Saw J.H."/>
            <person name="Jorgensen S.L."/>
            <person name="Zaremba-Niedzwiedzka K."/>
            <person name="Martijn J."/>
            <person name="Lind A.E."/>
            <person name="van Eijk R."/>
            <person name="Schleper C."/>
            <person name="Guy L."/>
            <person name="Ettema T.J."/>
        </authorList>
    </citation>
    <scope>NUCLEOTIDE SEQUENCE</scope>
</reference>
<evidence type="ECO:0000313" key="2">
    <source>
        <dbReference type="EMBL" id="KKM70478.1"/>
    </source>
</evidence>
<feature type="transmembrane region" description="Helical" evidence="1">
    <location>
        <begin position="80"/>
        <end position="100"/>
    </location>
</feature>
<dbReference type="EMBL" id="LAZR01009811">
    <property type="protein sequence ID" value="KKM70478.1"/>
    <property type="molecule type" value="Genomic_DNA"/>
</dbReference>
<name>A0A0F9JLG2_9ZZZZ</name>
<comment type="caution">
    <text evidence="2">The sequence shown here is derived from an EMBL/GenBank/DDBJ whole genome shotgun (WGS) entry which is preliminary data.</text>
</comment>
<organism evidence="2">
    <name type="scientific">marine sediment metagenome</name>
    <dbReference type="NCBI Taxonomy" id="412755"/>
    <lineage>
        <taxon>unclassified sequences</taxon>
        <taxon>metagenomes</taxon>
        <taxon>ecological metagenomes</taxon>
    </lineage>
</organism>
<sequence length="115" mass="12153">MLSKRRSSDNLTLWVLLFGALIGFLFGFGEGLQVCQSAAPNYGLESPDHGLQAAPVISAVSLPQDRAAEGRPVTDRKTGLYLILGILVGSLGTLAGVRLARGIVGRLMDAWGLEC</sequence>
<dbReference type="AlphaFoldDB" id="A0A0F9JLG2"/>
<keyword evidence="1" id="KW-0472">Membrane</keyword>
<evidence type="ECO:0000256" key="1">
    <source>
        <dbReference type="SAM" id="Phobius"/>
    </source>
</evidence>
<proteinExistence type="predicted"/>
<accession>A0A0F9JLG2</accession>
<keyword evidence="1" id="KW-1133">Transmembrane helix</keyword>
<protein>
    <submittedName>
        <fullName evidence="2">Uncharacterized protein</fullName>
    </submittedName>
</protein>
<keyword evidence="1" id="KW-0812">Transmembrane</keyword>